<keyword evidence="7" id="KW-0479">Metal-binding</keyword>
<dbReference type="Pfam" id="PF01475">
    <property type="entry name" value="FUR"/>
    <property type="match status" value="1"/>
</dbReference>
<evidence type="ECO:0000256" key="9">
    <source>
        <dbReference type="SAM" id="MobiDB-lite"/>
    </source>
</evidence>
<dbReference type="GO" id="GO:0000976">
    <property type="term" value="F:transcription cis-regulatory region binding"/>
    <property type="evidence" value="ECO:0007669"/>
    <property type="project" value="TreeGrafter"/>
</dbReference>
<comment type="similarity">
    <text evidence="1">Belongs to the Fur family.</text>
</comment>
<keyword evidence="11" id="KW-1185">Reference proteome</keyword>
<comment type="caution">
    <text evidence="10">The sequence shown here is derived from an EMBL/GenBank/DDBJ whole genome shotgun (WGS) entry which is preliminary data.</text>
</comment>
<dbReference type="Proteomes" id="UP000003688">
    <property type="component" value="Unassembled WGS sequence"/>
</dbReference>
<feature type="binding site" evidence="8">
    <location>
        <position position="136"/>
    </location>
    <ligand>
        <name>Fe cation</name>
        <dbReference type="ChEBI" id="CHEBI:24875"/>
    </ligand>
</feature>
<feature type="binding site" evidence="7">
    <location>
        <position position="107"/>
    </location>
    <ligand>
        <name>Zn(2+)</name>
        <dbReference type="ChEBI" id="CHEBI:29105"/>
    </ligand>
</feature>
<dbReference type="GO" id="GO:0045892">
    <property type="term" value="P:negative regulation of DNA-templated transcription"/>
    <property type="evidence" value="ECO:0007669"/>
    <property type="project" value="TreeGrafter"/>
</dbReference>
<dbReference type="CDD" id="cd07153">
    <property type="entry name" value="Fur_like"/>
    <property type="match status" value="1"/>
</dbReference>
<dbReference type="OrthoDB" id="8659436at2"/>
<keyword evidence="2" id="KW-0678">Repressor</keyword>
<dbReference type="InterPro" id="IPR002481">
    <property type="entry name" value="FUR"/>
</dbReference>
<proteinExistence type="inferred from homology"/>
<evidence type="ECO:0000256" key="2">
    <source>
        <dbReference type="ARBA" id="ARBA00022491"/>
    </source>
</evidence>
<dbReference type="InterPro" id="IPR036390">
    <property type="entry name" value="WH_DNA-bd_sf"/>
</dbReference>
<feature type="binding site" evidence="8">
    <location>
        <position position="98"/>
    </location>
    <ligand>
        <name>Fe cation</name>
        <dbReference type="ChEBI" id="CHEBI:24875"/>
    </ligand>
</feature>
<keyword evidence="5" id="KW-0238">DNA-binding</keyword>
<dbReference type="InterPro" id="IPR036388">
    <property type="entry name" value="WH-like_DNA-bd_sf"/>
</dbReference>
<name>B9XR73_PEDPL</name>
<dbReference type="PANTHER" id="PTHR33202:SF7">
    <property type="entry name" value="FERRIC UPTAKE REGULATION PROTEIN"/>
    <property type="match status" value="1"/>
</dbReference>
<sequence length="148" mass="16978">MKCHSHEHGRAELPELTDKLRRKSRKITGPRQAILQILRQHPHPMSNKEIFAELKGDCDLATVYRSLHLLESMHMVKRFDLGDGIARFELLAEGDDGHHHHLVCSRCAAVVEIDDCFTRELEERIAAKSGFKAITHRLEFFGICPQCQ</sequence>
<dbReference type="RefSeq" id="WP_007418308.1">
    <property type="nucleotide sequence ID" value="NZ_ABOX02000060.1"/>
</dbReference>
<dbReference type="GO" id="GO:0003700">
    <property type="term" value="F:DNA-binding transcription factor activity"/>
    <property type="evidence" value="ECO:0007669"/>
    <property type="project" value="InterPro"/>
</dbReference>
<keyword evidence="4" id="KW-0805">Transcription regulation</keyword>
<feature type="binding site" evidence="7">
    <location>
        <position position="144"/>
    </location>
    <ligand>
        <name>Zn(2+)</name>
        <dbReference type="ChEBI" id="CHEBI:29105"/>
    </ligand>
</feature>
<feature type="region of interest" description="Disordered" evidence="9">
    <location>
        <begin position="1"/>
        <end position="26"/>
    </location>
</feature>
<feature type="binding site" evidence="7">
    <location>
        <position position="147"/>
    </location>
    <ligand>
        <name>Zn(2+)</name>
        <dbReference type="ChEBI" id="CHEBI:29105"/>
    </ligand>
</feature>
<dbReference type="GO" id="GO:0008270">
    <property type="term" value="F:zinc ion binding"/>
    <property type="evidence" value="ECO:0007669"/>
    <property type="project" value="TreeGrafter"/>
</dbReference>
<dbReference type="Gene3D" id="1.10.10.10">
    <property type="entry name" value="Winged helix-like DNA-binding domain superfamily/Winged helix DNA-binding domain"/>
    <property type="match status" value="1"/>
</dbReference>
<feature type="compositionally biased region" description="Basic and acidic residues" evidence="9">
    <location>
        <begin position="1"/>
        <end position="19"/>
    </location>
</feature>
<feature type="binding site" evidence="7">
    <location>
        <position position="104"/>
    </location>
    <ligand>
        <name>Zn(2+)</name>
        <dbReference type="ChEBI" id="CHEBI:29105"/>
    </ligand>
</feature>
<protein>
    <submittedName>
        <fullName evidence="10">Ferric uptake regulator, Fur family</fullName>
    </submittedName>
</protein>
<dbReference type="PANTHER" id="PTHR33202">
    <property type="entry name" value="ZINC UPTAKE REGULATION PROTEIN"/>
    <property type="match status" value="1"/>
</dbReference>
<comment type="cofactor">
    <cofactor evidence="8">
        <name>Mn(2+)</name>
        <dbReference type="ChEBI" id="CHEBI:29035"/>
    </cofactor>
    <cofactor evidence="8">
        <name>Fe(2+)</name>
        <dbReference type="ChEBI" id="CHEBI:29033"/>
    </cofactor>
    <text evidence="8">Binds 1 Mn(2+) or Fe(2+) ion per subunit.</text>
</comment>
<dbReference type="GO" id="GO:1900376">
    <property type="term" value="P:regulation of secondary metabolite biosynthetic process"/>
    <property type="evidence" value="ECO:0007669"/>
    <property type="project" value="TreeGrafter"/>
</dbReference>
<keyword evidence="8" id="KW-0408">Iron</keyword>
<organism evidence="10 11">
    <name type="scientific">Pedosphaera parvula (strain Ellin514)</name>
    <dbReference type="NCBI Taxonomy" id="320771"/>
    <lineage>
        <taxon>Bacteria</taxon>
        <taxon>Pseudomonadati</taxon>
        <taxon>Verrucomicrobiota</taxon>
        <taxon>Pedosphaerae</taxon>
        <taxon>Pedosphaerales</taxon>
        <taxon>Pedosphaeraceae</taxon>
        <taxon>Pedosphaera</taxon>
    </lineage>
</organism>
<evidence type="ECO:0000256" key="7">
    <source>
        <dbReference type="PIRSR" id="PIRSR602481-1"/>
    </source>
</evidence>
<evidence type="ECO:0000256" key="5">
    <source>
        <dbReference type="ARBA" id="ARBA00023125"/>
    </source>
</evidence>
<evidence type="ECO:0000256" key="1">
    <source>
        <dbReference type="ARBA" id="ARBA00007957"/>
    </source>
</evidence>
<evidence type="ECO:0000313" key="11">
    <source>
        <dbReference type="Proteomes" id="UP000003688"/>
    </source>
</evidence>
<keyword evidence="3 7" id="KW-0862">Zinc</keyword>
<evidence type="ECO:0000256" key="3">
    <source>
        <dbReference type="ARBA" id="ARBA00022833"/>
    </source>
</evidence>
<evidence type="ECO:0000256" key="8">
    <source>
        <dbReference type="PIRSR" id="PIRSR602481-2"/>
    </source>
</evidence>
<evidence type="ECO:0000256" key="4">
    <source>
        <dbReference type="ARBA" id="ARBA00023015"/>
    </source>
</evidence>
<dbReference type="EMBL" id="ABOX02000060">
    <property type="protein sequence ID" value="EEF57686.1"/>
    <property type="molecule type" value="Genomic_DNA"/>
</dbReference>
<evidence type="ECO:0000256" key="6">
    <source>
        <dbReference type="ARBA" id="ARBA00023163"/>
    </source>
</evidence>
<evidence type="ECO:0000313" key="10">
    <source>
        <dbReference type="EMBL" id="EEF57686.1"/>
    </source>
</evidence>
<dbReference type="STRING" id="320771.Cflav_PD0721"/>
<accession>B9XR73</accession>
<keyword evidence="6" id="KW-0804">Transcription</keyword>
<comment type="cofactor">
    <cofactor evidence="7">
        <name>Zn(2+)</name>
        <dbReference type="ChEBI" id="CHEBI:29105"/>
    </cofactor>
    <text evidence="7">Binds 1 zinc ion per subunit.</text>
</comment>
<dbReference type="AlphaFoldDB" id="B9XR73"/>
<dbReference type="SUPFAM" id="SSF46785">
    <property type="entry name" value="Winged helix' DNA-binding domain"/>
    <property type="match status" value="1"/>
</dbReference>
<dbReference type="InterPro" id="IPR043135">
    <property type="entry name" value="Fur_C"/>
</dbReference>
<reference evidence="10 11" key="1">
    <citation type="journal article" date="2011" name="J. Bacteriol.">
        <title>Genome sequence of 'Pedosphaera parvula' Ellin514, an aerobic Verrucomicrobial isolate from pasture soil.</title>
        <authorList>
            <person name="Kant R."/>
            <person name="van Passel M.W."/>
            <person name="Sangwan P."/>
            <person name="Palva A."/>
            <person name="Lucas S."/>
            <person name="Copeland A."/>
            <person name="Lapidus A."/>
            <person name="Glavina Del Rio T."/>
            <person name="Dalin E."/>
            <person name="Tice H."/>
            <person name="Bruce D."/>
            <person name="Goodwin L."/>
            <person name="Pitluck S."/>
            <person name="Chertkov O."/>
            <person name="Larimer F.W."/>
            <person name="Land M.L."/>
            <person name="Hauser L."/>
            <person name="Brettin T.S."/>
            <person name="Detter J.C."/>
            <person name="Han S."/>
            <person name="de Vos W.M."/>
            <person name="Janssen P.H."/>
            <person name="Smidt H."/>
        </authorList>
    </citation>
    <scope>NUCLEOTIDE SEQUENCE [LARGE SCALE GENOMIC DNA]</scope>
    <source>
        <strain evidence="10 11">Ellin514</strain>
    </source>
</reference>
<dbReference type="Gene3D" id="3.30.1490.190">
    <property type="match status" value="1"/>
</dbReference>
<gene>
    <name evidence="10" type="ORF">Cflav_PD0721</name>
</gene>